<keyword evidence="3" id="KW-1185">Reference proteome</keyword>
<evidence type="ECO:0000313" key="3">
    <source>
        <dbReference type="Proteomes" id="UP000327118"/>
    </source>
</evidence>
<dbReference type="EMBL" id="ML739303">
    <property type="protein sequence ID" value="KAE8349464.1"/>
    <property type="molecule type" value="Genomic_DNA"/>
</dbReference>
<dbReference type="OrthoDB" id="10266325at2759"/>
<organism evidence="2 3">
    <name type="scientific">Aspergillus coremiiformis</name>
    <dbReference type="NCBI Taxonomy" id="138285"/>
    <lineage>
        <taxon>Eukaryota</taxon>
        <taxon>Fungi</taxon>
        <taxon>Dikarya</taxon>
        <taxon>Ascomycota</taxon>
        <taxon>Pezizomycotina</taxon>
        <taxon>Eurotiomycetes</taxon>
        <taxon>Eurotiomycetidae</taxon>
        <taxon>Eurotiales</taxon>
        <taxon>Aspergillaceae</taxon>
        <taxon>Aspergillus</taxon>
        <taxon>Aspergillus subgen. Circumdati</taxon>
    </lineage>
</organism>
<proteinExistence type="predicted"/>
<dbReference type="InterPro" id="IPR041018">
    <property type="entry name" value="ADPRTs_Tse2"/>
</dbReference>
<sequence length="197" mass="22774">MWTRPNVWRYPTSFTRNTAVWKRRISLVSVHRKFPATMHHFQTQRTSNLYKHPDDDSGYFPDGVITSANGLVYPIVSQSSPYFNGPVFRPNTEGMQEILSWDYDTYLDEIQPDSPPTHPVIITIQNNTAIPPSLTLFRGRFPFFTLQPSSPVSLGVFNDILDEFYATSATFTDVVEWMEKHDIRDAPPDKPEDWMGR</sequence>
<dbReference type="Proteomes" id="UP000327118">
    <property type="component" value="Unassembled WGS sequence"/>
</dbReference>
<evidence type="ECO:0000259" key="1">
    <source>
        <dbReference type="Pfam" id="PF18648"/>
    </source>
</evidence>
<gene>
    <name evidence="2" type="ORF">BDV28DRAFT_141143</name>
</gene>
<reference evidence="3" key="1">
    <citation type="submission" date="2019-04" db="EMBL/GenBank/DDBJ databases">
        <title>Friends and foes A comparative genomics studyof 23 Aspergillus species from section Flavi.</title>
        <authorList>
            <consortium name="DOE Joint Genome Institute"/>
            <person name="Kjaerbolling I."/>
            <person name="Vesth T."/>
            <person name="Frisvad J.C."/>
            <person name="Nybo J.L."/>
            <person name="Theobald S."/>
            <person name="Kildgaard S."/>
            <person name="Isbrandt T."/>
            <person name="Kuo A."/>
            <person name="Sato A."/>
            <person name="Lyhne E.K."/>
            <person name="Kogle M.E."/>
            <person name="Wiebenga A."/>
            <person name="Kun R.S."/>
            <person name="Lubbers R.J."/>
            <person name="Makela M.R."/>
            <person name="Barry K."/>
            <person name="Chovatia M."/>
            <person name="Clum A."/>
            <person name="Daum C."/>
            <person name="Haridas S."/>
            <person name="He G."/>
            <person name="LaButti K."/>
            <person name="Lipzen A."/>
            <person name="Mondo S."/>
            <person name="Riley R."/>
            <person name="Salamov A."/>
            <person name="Simmons B.A."/>
            <person name="Magnuson J.K."/>
            <person name="Henrissat B."/>
            <person name="Mortensen U.H."/>
            <person name="Larsen T.O."/>
            <person name="Devries R.P."/>
            <person name="Grigoriev I.V."/>
            <person name="Machida M."/>
            <person name="Baker S.E."/>
            <person name="Andersen M.R."/>
        </authorList>
    </citation>
    <scope>NUCLEOTIDE SEQUENCE [LARGE SCALE GENOMIC DNA]</scope>
    <source>
        <strain evidence="3">CBS 553.77</strain>
    </source>
</reference>
<evidence type="ECO:0000313" key="2">
    <source>
        <dbReference type="EMBL" id="KAE8349464.1"/>
    </source>
</evidence>
<name>A0A5N6YVF4_9EURO</name>
<protein>
    <recommendedName>
        <fullName evidence="1">Tse2 ADP-ribosyltransferase toxin domain-containing protein</fullName>
    </recommendedName>
</protein>
<accession>A0A5N6YVF4</accession>
<dbReference type="AlphaFoldDB" id="A0A5N6YVF4"/>
<feature type="domain" description="Tse2 ADP-ribosyltransferase toxin" evidence="1">
    <location>
        <begin position="36"/>
        <end position="177"/>
    </location>
</feature>
<dbReference type="Pfam" id="PF18648">
    <property type="entry name" value="ADPRTs_Tse2"/>
    <property type="match status" value="1"/>
</dbReference>